<reference evidence="4 5" key="1">
    <citation type="journal article" date="2021" name="Elife">
        <title>Chloroplast acquisition without the gene transfer in kleptoplastic sea slugs, Plakobranchus ocellatus.</title>
        <authorList>
            <person name="Maeda T."/>
            <person name="Takahashi S."/>
            <person name="Yoshida T."/>
            <person name="Shimamura S."/>
            <person name="Takaki Y."/>
            <person name="Nagai Y."/>
            <person name="Toyoda A."/>
            <person name="Suzuki Y."/>
            <person name="Arimoto A."/>
            <person name="Ishii H."/>
            <person name="Satoh N."/>
            <person name="Nishiyama T."/>
            <person name="Hasebe M."/>
            <person name="Maruyama T."/>
            <person name="Minagawa J."/>
            <person name="Obokata J."/>
            <person name="Shigenobu S."/>
        </authorList>
    </citation>
    <scope>NUCLEOTIDE SEQUENCE [LARGE SCALE GENOMIC DNA]</scope>
</reference>
<dbReference type="EMBL" id="BMAT01011498">
    <property type="protein sequence ID" value="GFR73866.1"/>
    <property type="molecule type" value="Genomic_DNA"/>
</dbReference>
<keyword evidence="5" id="KW-1185">Reference proteome</keyword>
<dbReference type="SUPFAM" id="SSF52540">
    <property type="entry name" value="P-loop containing nucleoside triphosphate hydrolases"/>
    <property type="match status" value="1"/>
</dbReference>
<proteinExistence type="predicted"/>
<comment type="caution">
    <text evidence="4">The sequence shown here is derived from an EMBL/GenBank/DDBJ whole genome shotgun (WGS) entry which is preliminary data.</text>
</comment>
<evidence type="ECO:0000259" key="3">
    <source>
        <dbReference type="Pfam" id="PF00004"/>
    </source>
</evidence>
<dbReference type="GO" id="GO:0016887">
    <property type="term" value="F:ATP hydrolysis activity"/>
    <property type="evidence" value="ECO:0007669"/>
    <property type="project" value="InterPro"/>
</dbReference>
<evidence type="ECO:0000256" key="2">
    <source>
        <dbReference type="ARBA" id="ARBA00022840"/>
    </source>
</evidence>
<dbReference type="GO" id="GO:0005524">
    <property type="term" value="F:ATP binding"/>
    <property type="evidence" value="ECO:0007669"/>
    <property type="project" value="UniProtKB-KW"/>
</dbReference>
<sequence length="423" mass="46173">MQAVNDIKKIYANVVSEITGSVKGEPELVMSELHNGITRNQIIAKVVSTVLGVAASFTLTYLGIKWLTEAMDPTKKEKKLAQAEAQKMLAKLGVKYPERLSDYELCVAANLLDPRSVEVTWHSIGGLDETIENIQETVILPFKRADLFRNSSLLQPPKGILLYGPPGCGKTMIAKATAKAAANQVPHIPVLCAISVISDLRQCILFCFTNSVSSDTNTFNFHLRFTSSTISFFNLSLARAMGRTSNSKGSTPSSASVGYRCNYTDGDLQRALQAVKAGTAISAAAQENNIPRITLHVYVHGKSSVGKRAGRAPGIPANIEDQIIQKVVFAAEAGFPITKMQLLSKVGLLVKRLNLQTQFKDGVPSNEYWRSLKKRYPQVTIRAPEACASNCLRMLNEVAVGRYFDDLGRLLDSLGLKDKPSQI</sequence>
<gene>
    <name evidence="4" type="ORF">ElyMa_005740500</name>
</gene>
<keyword evidence="2" id="KW-0067">ATP-binding</keyword>
<accession>A0AAV4FNE8</accession>
<dbReference type="GO" id="GO:0005741">
    <property type="term" value="C:mitochondrial outer membrane"/>
    <property type="evidence" value="ECO:0007669"/>
    <property type="project" value="TreeGrafter"/>
</dbReference>
<evidence type="ECO:0000256" key="1">
    <source>
        <dbReference type="ARBA" id="ARBA00022741"/>
    </source>
</evidence>
<dbReference type="InterPro" id="IPR051701">
    <property type="entry name" value="Mito_OM_Translocase_MSP1"/>
</dbReference>
<protein>
    <submittedName>
        <fullName evidence="4">ATPase family AAA domain-containing protein 1</fullName>
    </submittedName>
</protein>
<dbReference type="PANTHER" id="PTHR45644">
    <property type="entry name" value="AAA ATPASE, PUTATIVE (AFU_ORTHOLOGUE AFUA_2G12920)-RELATED-RELATED"/>
    <property type="match status" value="1"/>
</dbReference>
<dbReference type="GO" id="GO:0140570">
    <property type="term" value="P:extraction of mislocalized protein from mitochondrial outer membrane"/>
    <property type="evidence" value="ECO:0007669"/>
    <property type="project" value="TreeGrafter"/>
</dbReference>
<feature type="domain" description="ATPase AAA-type core" evidence="3">
    <location>
        <begin position="160"/>
        <end position="183"/>
    </location>
</feature>
<dbReference type="AlphaFoldDB" id="A0AAV4FNE8"/>
<dbReference type="Pfam" id="PF00004">
    <property type="entry name" value="AAA"/>
    <property type="match status" value="1"/>
</dbReference>
<dbReference type="Proteomes" id="UP000762676">
    <property type="component" value="Unassembled WGS sequence"/>
</dbReference>
<organism evidence="4 5">
    <name type="scientific">Elysia marginata</name>
    <dbReference type="NCBI Taxonomy" id="1093978"/>
    <lineage>
        <taxon>Eukaryota</taxon>
        <taxon>Metazoa</taxon>
        <taxon>Spiralia</taxon>
        <taxon>Lophotrochozoa</taxon>
        <taxon>Mollusca</taxon>
        <taxon>Gastropoda</taxon>
        <taxon>Heterobranchia</taxon>
        <taxon>Euthyneura</taxon>
        <taxon>Panpulmonata</taxon>
        <taxon>Sacoglossa</taxon>
        <taxon>Placobranchoidea</taxon>
        <taxon>Plakobranchidae</taxon>
        <taxon>Elysia</taxon>
    </lineage>
</organism>
<dbReference type="InterPro" id="IPR009057">
    <property type="entry name" value="Homeodomain-like_sf"/>
</dbReference>
<evidence type="ECO:0000313" key="4">
    <source>
        <dbReference type="EMBL" id="GFR73866.1"/>
    </source>
</evidence>
<dbReference type="Gene3D" id="3.40.50.300">
    <property type="entry name" value="P-loop containing nucleotide triphosphate hydrolases"/>
    <property type="match status" value="1"/>
</dbReference>
<dbReference type="SUPFAM" id="SSF46689">
    <property type="entry name" value="Homeodomain-like"/>
    <property type="match status" value="1"/>
</dbReference>
<dbReference type="PANTHER" id="PTHR45644:SF3">
    <property type="entry name" value="FI08533P-RELATED"/>
    <property type="match status" value="1"/>
</dbReference>
<dbReference type="InterPro" id="IPR027417">
    <property type="entry name" value="P-loop_NTPase"/>
</dbReference>
<keyword evidence="1" id="KW-0547">Nucleotide-binding</keyword>
<dbReference type="InterPro" id="IPR003959">
    <property type="entry name" value="ATPase_AAA_core"/>
</dbReference>
<name>A0AAV4FNE8_9GAST</name>
<evidence type="ECO:0000313" key="5">
    <source>
        <dbReference type="Proteomes" id="UP000762676"/>
    </source>
</evidence>